<name>A0ACC2NWY5_9HYME</name>
<accession>A0ACC2NWY5</accession>
<protein>
    <submittedName>
        <fullName evidence="1">Uncharacterized protein</fullName>
    </submittedName>
</protein>
<reference evidence="1" key="1">
    <citation type="submission" date="2023-04" db="EMBL/GenBank/DDBJ databases">
        <title>A chromosome-level genome assembly of the parasitoid wasp Eretmocerus hayati.</title>
        <authorList>
            <person name="Zhong Y."/>
            <person name="Liu S."/>
            <person name="Liu Y."/>
        </authorList>
    </citation>
    <scope>NUCLEOTIDE SEQUENCE</scope>
    <source>
        <strain evidence="1">ZJU_SS_LIU_2023</strain>
    </source>
</reference>
<sequence>MDIDESRKKLKFVPGMELVKPVRNPYPVPDLSKEGRWIAGGPVLGRNVHASARRWYSDLEPHERLFSHQTLNSARKDCRYRTTKAPNDSLDLMLASVYVHDRDLFLPKPYVFIQPESINKETWRLLRNQIKCLRIPRISFPLDLGRKQNKRAKDKVGKQKFDRGKRLLLQTYKKPPPALGHEIKYAYTRPESTKDMCGKPRERIHPSSLQLAIEGPHNDRTNPGFSRKIDGTYYGI</sequence>
<organism evidence="1 2">
    <name type="scientific">Eretmocerus hayati</name>
    <dbReference type="NCBI Taxonomy" id="131215"/>
    <lineage>
        <taxon>Eukaryota</taxon>
        <taxon>Metazoa</taxon>
        <taxon>Ecdysozoa</taxon>
        <taxon>Arthropoda</taxon>
        <taxon>Hexapoda</taxon>
        <taxon>Insecta</taxon>
        <taxon>Pterygota</taxon>
        <taxon>Neoptera</taxon>
        <taxon>Endopterygota</taxon>
        <taxon>Hymenoptera</taxon>
        <taxon>Apocrita</taxon>
        <taxon>Proctotrupomorpha</taxon>
        <taxon>Chalcidoidea</taxon>
        <taxon>Aphelinidae</taxon>
        <taxon>Aphelininae</taxon>
        <taxon>Eretmocerus</taxon>
    </lineage>
</organism>
<evidence type="ECO:0000313" key="2">
    <source>
        <dbReference type="Proteomes" id="UP001239111"/>
    </source>
</evidence>
<dbReference type="EMBL" id="CM056742">
    <property type="protein sequence ID" value="KAJ8674727.1"/>
    <property type="molecule type" value="Genomic_DNA"/>
</dbReference>
<gene>
    <name evidence="1" type="ORF">QAD02_010513</name>
</gene>
<keyword evidence="2" id="KW-1185">Reference proteome</keyword>
<evidence type="ECO:0000313" key="1">
    <source>
        <dbReference type="EMBL" id="KAJ8674727.1"/>
    </source>
</evidence>
<dbReference type="Proteomes" id="UP001239111">
    <property type="component" value="Chromosome 2"/>
</dbReference>
<proteinExistence type="predicted"/>
<comment type="caution">
    <text evidence="1">The sequence shown here is derived from an EMBL/GenBank/DDBJ whole genome shotgun (WGS) entry which is preliminary data.</text>
</comment>